<dbReference type="AlphaFoldDB" id="A0AAD5YRT0"/>
<dbReference type="Proteomes" id="UP001213000">
    <property type="component" value="Unassembled WGS sequence"/>
</dbReference>
<organism evidence="1 2">
    <name type="scientific">Leucocoprinus birnbaumii</name>
    <dbReference type="NCBI Taxonomy" id="56174"/>
    <lineage>
        <taxon>Eukaryota</taxon>
        <taxon>Fungi</taxon>
        <taxon>Dikarya</taxon>
        <taxon>Basidiomycota</taxon>
        <taxon>Agaricomycotina</taxon>
        <taxon>Agaricomycetes</taxon>
        <taxon>Agaricomycetidae</taxon>
        <taxon>Agaricales</taxon>
        <taxon>Agaricineae</taxon>
        <taxon>Agaricaceae</taxon>
        <taxon>Leucocoprinus</taxon>
    </lineage>
</organism>
<evidence type="ECO:0000313" key="1">
    <source>
        <dbReference type="EMBL" id="KAJ3560867.1"/>
    </source>
</evidence>
<evidence type="ECO:0000313" key="2">
    <source>
        <dbReference type="Proteomes" id="UP001213000"/>
    </source>
</evidence>
<keyword evidence="2" id="KW-1185">Reference proteome</keyword>
<accession>A0AAD5YRT0</accession>
<dbReference type="EMBL" id="JANIEX010001094">
    <property type="protein sequence ID" value="KAJ3560867.1"/>
    <property type="molecule type" value="Genomic_DNA"/>
</dbReference>
<reference evidence="1" key="1">
    <citation type="submission" date="2022-07" db="EMBL/GenBank/DDBJ databases">
        <title>Genome Sequence of Leucocoprinus birnbaumii.</title>
        <authorList>
            <person name="Buettner E."/>
        </authorList>
    </citation>
    <scope>NUCLEOTIDE SEQUENCE</scope>
    <source>
        <strain evidence="1">VT141</strain>
    </source>
</reference>
<name>A0AAD5YRT0_9AGAR</name>
<sequence>MEIEYDLRLGQAYDAIDSLRTAVYLFNAAKGKKKKHIRGVQYITRANKILNDLAEDKYTCAQVYQLAYKALLSIGLPPDSELRPLRRDELWGRDMTTVHGPGESTPEPWWWMVGKPPSLSEEAWHIELDRVRWFRMRASLHRMHEELEILNEEFKRTLRSFNKYQEIWRKMGNSTSQGPGSSPYAYRQAAMYGRFSAMASSAYAKALKCTPSQVELA</sequence>
<protein>
    <submittedName>
        <fullName evidence="1">Uncharacterized protein</fullName>
    </submittedName>
</protein>
<comment type="caution">
    <text evidence="1">The sequence shown here is derived from an EMBL/GenBank/DDBJ whole genome shotgun (WGS) entry which is preliminary data.</text>
</comment>
<proteinExistence type="predicted"/>
<gene>
    <name evidence="1" type="ORF">NP233_g10555</name>
</gene>